<gene>
    <name evidence="1" type="ORF">HPB47_014149</name>
</gene>
<keyword evidence="2" id="KW-1185">Reference proteome</keyword>
<name>A0AC60QXK4_IXOPE</name>
<proteinExistence type="predicted"/>
<protein>
    <submittedName>
        <fullName evidence="1">Uncharacterized protein</fullName>
    </submittedName>
</protein>
<reference evidence="1 2" key="1">
    <citation type="journal article" date="2020" name="Cell">
        <title>Large-Scale Comparative Analyses of Tick Genomes Elucidate Their Genetic Diversity and Vector Capacities.</title>
        <authorList>
            <consortium name="Tick Genome and Microbiome Consortium (TIGMIC)"/>
            <person name="Jia N."/>
            <person name="Wang J."/>
            <person name="Shi W."/>
            <person name="Du L."/>
            <person name="Sun Y."/>
            <person name="Zhan W."/>
            <person name="Jiang J.F."/>
            <person name="Wang Q."/>
            <person name="Zhang B."/>
            <person name="Ji P."/>
            <person name="Bell-Sakyi L."/>
            <person name="Cui X.M."/>
            <person name="Yuan T.T."/>
            <person name="Jiang B.G."/>
            <person name="Yang W.F."/>
            <person name="Lam T.T."/>
            <person name="Chang Q.C."/>
            <person name="Ding S.J."/>
            <person name="Wang X.J."/>
            <person name="Zhu J.G."/>
            <person name="Ruan X.D."/>
            <person name="Zhao L."/>
            <person name="Wei J.T."/>
            <person name="Ye R.Z."/>
            <person name="Que T.C."/>
            <person name="Du C.H."/>
            <person name="Zhou Y.H."/>
            <person name="Cheng J.X."/>
            <person name="Dai P.F."/>
            <person name="Guo W.B."/>
            <person name="Han X.H."/>
            <person name="Huang E.J."/>
            <person name="Li L.F."/>
            <person name="Wei W."/>
            <person name="Gao Y.C."/>
            <person name="Liu J.Z."/>
            <person name="Shao H.Z."/>
            <person name="Wang X."/>
            <person name="Wang C.C."/>
            <person name="Yang T.C."/>
            <person name="Huo Q.B."/>
            <person name="Li W."/>
            <person name="Chen H.Y."/>
            <person name="Chen S.E."/>
            <person name="Zhou L.G."/>
            <person name="Ni X.B."/>
            <person name="Tian J.H."/>
            <person name="Sheng Y."/>
            <person name="Liu T."/>
            <person name="Pan Y.S."/>
            <person name="Xia L.Y."/>
            <person name="Li J."/>
            <person name="Zhao F."/>
            <person name="Cao W.C."/>
        </authorList>
    </citation>
    <scope>NUCLEOTIDE SEQUENCE [LARGE SCALE GENOMIC DNA]</scope>
    <source>
        <strain evidence="1">Iper-2018</strain>
    </source>
</reference>
<comment type="caution">
    <text evidence="1">The sequence shown here is derived from an EMBL/GenBank/DDBJ whole genome shotgun (WGS) entry which is preliminary data.</text>
</comment>
<organism evidence="1 2">
    <name type="scientific">Ixodes persulcatus</name>
    <name type="common">Taiga tick</name>
    <dbReference type="NCBI Taxonomy" id="34615"/>
    <lineage>
        <taxon>Eukaryota</taxon>
        <taxon>Metazoa</taxon>
        <taxon>Ecdysozoa</taxon>
        <taxon>Arthropoda</taxon>
        <taxon>Chelicerata</taxon>
        <taxon>Arachnida</taxon>
        <taxon>Acari</taxon>
        <taxon>Parasitiformes</taxon>
        <taxon>Ixodida</taxon>
        <taxon>Ixodoidea</taxon>
        <taxon>Ixodidae</taxon>
        <taxon>Ixodinae</taxon>
        <taxon>Ixodes</taxon>
    </lineage>
</organism>
<accession>A0AC60QXK4</accession>
<evidence type="ECO:0000313" key="2">
    <source>
        <dbReference type="Proteomes" id="UP000805193"/>
    </source>
</evidence>
<feature type="non-terminal residue" evidence="1">
    <location>
        <position position="1"/>
    </location>
</feature>
<dbReference type="Proteomes" id="UP000805193">
    <property type="component" value="Unassembled WGS sequence"/>
</dbReference>
<evidence type="ECO:0000313" key="1">
    <source>
        <dbReference type="EMBL" id="KAG0444122.1"/>
    </source>
</evidence>
<sequence>TVSSIRYGPLCGGTERGMRMGKRGARGSSAEGVGGTRHLDERGKQEGAIGVVPKRPVVGRASQVISCLLCRPVSRHTNLTRDGSFYGTDSVLKSRHLKWSPASFAVLSKRRDWGCTKRVEKGDEPALLEKTSCSLKATGDIWFGCCSCTYFTRDQHGIRRVVERVLLNLDLKRDTKIDVFMAVEMVAAAWRATRQSLIVNCFRNSGFGTPGRETAEAAPDCAGAVHQHEDAWERLRLADEVPTGMSFSDYVNADANAITTKVLDDGDILRLVGSVEGVAADDVDDDSEVTEAPVPTPGQVMDAIDLLRQFAGAHEGTEDALDALQAYEKSVRPLLTKHTQAKITDFFAGK</sequence>
<dbReference type="EMBL" id="JABSTQ010002451">
    <property type="protein sequence ID" value="KAG0444122.1"/>
    <property type="molecule type" value="Genomic_DNA"/>
</dbReference>